<reference evidence="3 4" key="1">
    <citation type="journal article" date="2019" name="Int. J. Syst. Evol. Microbiol.">
        <title>The Global Catalogue of Microorganisms (GCM) 10K type strain sequencing project: providing services to taxonomists for standard genome sequencing and annotation.</title>
        <authorList>
            <consortium name="The Broad Institute Genomics Platform"/>
            <consortium name="The Broad Institute Genome Sequencing Center for Infectious Disease"/>
            <person name="Wu L."/>
            <person name="Ma J."/>
        </authorList>
    </citation>
    <scope>NUCLEOTIDE SEQUENCE [LARGE SCALE GENOMIC DNA]</scope>
    <source>
        <strain evidence="3 4">JCM 14902</strain>
    </source>
</reference>
<accession>A0ABN2SQ10</accession>
<dbReference type="Proteomes" id="UP001500326">
    <property type="component" value="Unassembled WGS sequence"/>
</dbReference>
<sequence>MPQRLLFPDARAASDALTFAGRAKALGDGALRLQATGGTLAMTSAPLSPKGLFDTTPTVLGMRILRVDPELVCDIVVEASSLTADAGDPASIALPETGLAPSWAGISPPRSGWSKQPGLAASALAARAQWGIASVAEAMPLNPGEDAVRSIRATVWGAPDDALGGLPLGAAFAAFALGFIVGEETAPVLTSGPWTRVSLTRGHVIVRGPARVGLTEVRTTGGVRP</sequence>
<proteinExistence type="predicted"/>
<protein>
    <submittedName>
        <fullName evidence="3">Uncharacterized protein</fullName>
    </submittedName>
</protein>
<comment type="caution">
    <text evidence="3">The sequence shown here is derived from an EMBL/GenBank/DDBJ whole genome shotgun (WGS) entry which is preliminary data.</text>
</comment>
<dbReference type="EMBL" id="BAAAOH010000001">
    <property type="protein sequence ID" value="GAA1990510.1"/>
    <property type="molecule type" value="Genomic_DNA"/>
</dbReference>
<evidence type="ECO:0000259" key="1">
    <source>
        <dbReference type="Pfam" id="PF26035"/>
    </source>
</evidence>
<dbReference type="Pfam" id="PF26035">
    <property type="entry name" value="DUF8010"/>
    <property type="match status" value="1"/>
</dbReference>
<dbReference type="InterPro" id="IPR058323">
    <property type="entry name" value="DUF8010"/>
</dbReference>
<dbReference type="InterPro" id="IPR058498">
    <property type="entry name" value="DUF8185"/>
</dbReference>
<evidence type="ECO:0000313" key="4">
    <source>
        <dbReference type="Proteomes" id="UP001500326"/>
    </source>
</evidence>
<evidence type="ECO:0000259" key="2">
    <source>
        <dbReference type="Pfam" id="PF26572"/>
    </source>
</evidence>
<organism evidence="3 4">
    <name type="scientific">Microbacterium pumilum</name>
    <dbReference type="NCBI Taxonomy" id="344165"/>
    <lineage>
        <taxon>Bacteria</taxon>
        <taxon>Bacillati</taxon>
        <taxon>Actinomycetota</taxon>
        <taxon>Actinomycetes</taxon>
        <taxon>Micrococcales</taxon>
        <taxon>Microbacteriaceae</taxon>
        <taxon>Microbacterium</taxon>
    </lineage>
</organism>
<evidence type="ECO:0000313" key="3">
    <source>
        <dbReference type="EMBL" id="GAA1990510.1"/>
    </source>
</evidence>
<feature type="domain" description="DUF8185" evidence="2">
    <location>
        <begin position="108"/>
        <end position="210"/>
    </location>
</feature>
<keyword evidence="4" id="KW-1185">Reference proteome</keyword>
<dbReference type="Pfam" id="PF26572">
    <property type="entry name" value="DUF8185"/>
    <property type="match status" value="1"/>
</dbReference>
<gene>
    <name evidence="3" type="ORF">GCM10009777_27280</name>
</gene>
<name>A0ABN2SQ10_9MICO</name>
<feature type="domain" description="DUF8010" evidence="1">
    <location>
        <begin position="2"/>
        <end position="105"/>
    </location>
</feature>
<dbReference type="RefSeq" id="WP_344063246.1">
    <property type="nucleotide sequence ID" value="NZ_BAAAOH010000001.1"/>
</dbReference>